<dbReference type="InterPro" id="IPR008266">
    <property type="entry name" value="Tyr_kinase_AS"/>
</dbReference>
<dbReference type="GO" id="GO:0004672">
    <property type="term" value="F:protein kinase activity"/>
    <property type="evidence" value="ECO:0007669"/>
    <property type="project" value="InterPro"/>
</dbReference>
<dbReference type="PANTHER" id="PTHR38248">
    <property type="entry name" value="FUNK1 6"/>
    <property type="match status" value="1"/>
</dbReference>
<dbReference type="PANTHER" id="PTHR38248:SF2">
    <property type="entry name" value="FUNK1 11"/>
    <property type="match status" value="1"/>
</dbReference>
<dbReference type="Proteomes" id="UP000886523">
    <property type="component" value="Unassembled WGS sequence"/>
</dbReference>
<comment type="caution">
    <text evidence="2">The sequence shown here is derived from an EMBL/GenBank/DDBJ whole genome shotgun (WGS) entry which is preliminary data.</text>
</comment>
<organism evidence="2 3">
    <name type="scientific">Hydnum rufescens UP504</name>
    <dbReference type="NCBI Taxonomy" id="1448309"/>
    <lineage>
        <taxon>Eukaryota</taxon>
        <taxon>Fungi</taxon>
        <taxon>Dikarya</taxon>
        <taxon>Basidiomycota</taxon>
        <taxon>Agaricomycotina</taxon>
        <taxon>Agaricomycetes</taxon>
        <taxon>Cantharellales</taxon>
        <taxon>Hydnaceae</taxon>
        <taxon>Hydnum</taxon>
    </lineage>
</organism>
<dbReference type="Pfam" id="PF17667">
    <property type="entry name" value="Pkinase_fungal"/>
    <property type="match status" value="2"/>
</dbReference>
<dbReference type="OrthoDB" id="5569250at2759"/>
<dbReference type="GO" id="GO:0005524">
    <property type="term" value="F:ATP binding"/>
    <property type="evidence" value="ECO:0007669"/>
    <property type="project" value="InterPro"/>
</dbReference>
<dbReference type="AlphaFoldDB" id="A0A9P6AB67"/>
<dbReference type="InterPro" id="IPR000719">
    <property type="entry name" value="Prot_kinase_dom"/>
</dbReference>
<dbReference type="EMBL" id="MU129515">
    <property type="protein sequence ID" value="KAF9502932.1"/>
    <property type="molecule type" value="Genomic_DNA"/>
</dbReference>
<evidence type="ECO:0000313" key="2">
    <source>
        <dbReference type="EMBL" id="KAF9502932.1"/>
    </source>
</evidence>
<evidence type="ECO:0000259" key="1">
    <source>
        <dbReference type="PROSITE" id="PS50011"/>
    </source>
</evidence>
<dbReference type="Gene3D" id="1.10.510.10">
    <property type="entry name" value="Transferase(Phosphotransferase) domain 1"/>
    <property type="match status" value="1"/>
</dbReference>
<dbReference type="SUPFAM" id="SSF56112">
    <property type="entry name" value="Protein kinase-like (PK-like)"/>
    <property type="match status" value="1"/>
</dbReference>
<evidence type="ECO:0000313" key="3">
    <source>
        <dbReference type="Proteomes" id="UP000886523"/>
    </source>
</evidence>
<sequence>MKRPASPVFDHDSKAPRAIISSEPFTGTVIRFHNEVVATLKEIVYRQYALIGRGACAFRGEVNGHSDLSGKDLMVKISWPSQWRTTEVKFLEAARSYALSQNDEHILGHIPQVFLHQDFYSTVDGPRGNCAFVNDDHQVLRVIVMDSYFPMTQLHTAPDFSQVIIDVVKRHRGLHDGAKILHRDISMNNIMFRRGENNRVIGVLIDFDLAVFVKADPDHVTVTLHLDRRFRTGTAPFMAIDLLEENDKIHWVRHDLESVLWVIIWYTARYHEGIETTMAFQIWRKSDMARIAVQKARLFTKARMYEPTEHFLPLAVWVRPLLRMFAEGQQVRDEISYKAKYGGGQTSETGDLETLGGHITYQTFLHILGEA</sequence>
<accession>A0A9P6AB67</accession>
<dbReference type="PROSITE" id="PS00109">
    <property type="entry name" value="PROTEIN_KINASE_TYR"/>
    <property type="match status" value="1"/>
</dbReference>
<reference evidence="2" key="1">
    <citation type="journal article" date="2020" name="Nat. Commun.">
        <title>Large-scale genome sequencing of mycorrhizal fungi provides insights into the early evolution of symbiotic traits.</title>
        <authorList>
            <person name="Miyauchi S."/>
            <person name="Kiss E."/>
            <person name="Kuo A."/>
            <person name="Drula E."/>
            <person name="Kohler A."/>
            <person name="Sanchez-Garcia M."/>
            <person name="Morin E."/>
            <person name="Andreopoulos B."/>
            <person name="Barry K.W."/>
            <person name="Bonito G."/>
            <person name="Buee M."/>
            <person name="Carver A."/>
            <person name="Chen C."/>
            <person name="Cichocki N."/>
            <person name="Clum A."/>
            <person name="Culley D."/>
            <person name="Crous P.W."/>
            <person name="Fauchery L."/>
            <person name="Girlanda M."/>
            <person name="Hayes R.D."/>
            <person name="Keri Z."/>
            <person name="LaButti K."/>
            <person name="Lipzen A."/>
            <person name="Lombard V."/>
            <person name="Magnuson J."/>
            <person name="Maillard F."/>
            <person name="Murat C."/>
            <person name="Nolan M."/>
            <person name="Ohm R.A."/>
            <person name="Pangilinan J."/>
            <person name="Pereira M.F."/>
            <person name="Perotto S."/>
            <person name="Peter M."/>
            <person name="Pfister S."/>
            <person name="Riley R."/>
            <person name="Sitrit Y."/>
            <person name="Stielow J.B."/>
            <person name="Szollosi G."/>
            <person name="Zifcakova L."/>
            <person name="Stursova M."/>
            <person name="Spatafora J.W."/>
            <person name="Tedersoo L."/>
            <person name="Vaario L.M."/>
            <person name="Yamada A."/>
            <person name="Yan M."/>
            <person name="Wang P."/>
            <person name="Xu J."/>
            <person name="Bruns T."/>
            <person name="Baldrian P."/>
            <person name="Vilgalys R."/>
            <person name="Dunand C."/>
            <person name="Henrissat B."/>
            <person name="Grigoriev I.V."/>
            <person name="Hibbett D."/>
            <person name="Nagy L.G."/>
            <person name="Martin F.M."/>
        </authorList>
    </citation>
    <scope>NUCLEOTIDE SEQUENCE</scope>
    <source>
        <strain evidence="2">UP504</strain>
    </source>
</reference>
<dbReference type="InterPro" id="IPR040976">
    <property type="entry name" value="Pkinase_fungal"/>
</dbReference>
<gene>
    <name evidence="2" type="ORF">BS47DRAFT_1356576</name>
</gene>
<name>A0A9P6AB67_9AGAM</name>
<protein>
    <recommendedName>
        <fullName evidence="1">Protein kinase domain-containing protein</fullName>
    </recommendedName>
</protein>
<keyword evidence="3" id="KW-1185">Reference proteome</keyword>
<dbReference type="InterPro" id="IPR011009">
    <property type="entry name" value="Kinase-like_dom_sf"/>
</dbReference>
<proteinExistence type="predicted"/>
<feature type="domain" description="Protein kinase" evidence="1">
    <location>
        <begin position="45"/>
        <end position="371"/>
    </location>
</feature>
<dbReference type="PROSITE" id="PS50011">
    <property type="entry name" value="PROTEIN_KINASE_DOM"/>
    <property type="match status" value="1"/>
</dbReference>